<accession>A0AAV4M4M6</accession>
<protein>
    <submittedName>
        <fullName evidence="1">Uncharacterized protein</fullName>
    </submittedName>
</protein>
<keyword evidence="2" id="KW-1185">Reference proteome</keyword>
<evidence type="ECO:0000313" key="2">
    <source>
        <dbReference type="Proteomes" id="UP001054945"/>
    </source>
</evidence>
<evidence type="ECO:0000313" key="1">
    <source>
        <dbReference type="EMBL" id="GIX67329.1"/>
    </source>
</evidence>
<organism evidence="1 2">
    <name type="scientific">Caerostris extrusa</name>
    <name type="common">Bark spider</name>
    <name type="synonym">Caerostris bankana</name>
    <dbReference type="NCBI Taxonomy" id="172846"/>
    <lineage>
        <taxon>Eukaryota</taxon>
        <taxon>Metazoa</taxon>
        <taxon>Ecdysozoa</taxon>
        <taxon>Arthropoda</taxon>
        <taxon>Chelicerata</taxon>
        <taxon>Arachnida</taxon>
        <taxon>Araneae</taxon>
        <taxon>Araneomorphae</taxon>
        <taxon>Entelegynae</taxon>
        <taxon>Araneoidea</taxon>
        <taxon>Araneidae</taxon>
        <taxon>Caerostris</taxon>
    </lineage>
</organism>
<name>A0AAV4M4M6_CAEEX</name>
<dbReference type="EMBL" id="BPLR01001868">
    <property type="protein sequence ID" value="GIX67329.1"/>
    <property type="molecule type" value="Genomic_DNA"/>
</dbReference>
<proteinExistence type="predicted"/>
<dbReference type="Proteomes" id="UP001054945">
    <property type="component" value="Unassembled WGS sequence"/>
</dbReference>
<comment type="caution">
    <text evidence="1">The sequence shown here is derived from an EMBL/GenBank/DDBJ whole genome shotgun (WGS) entry which is preliminary data.</text>
</comment>
<dbReference type="AlphaFoldDB" id="A0AAV4M4M6"/>
<sequence>MSPELGSLLSMQFGYMRCYKPSCLFAPERIDCDGNFSIAAFISNDIFMDHSVLQEELQEEKNRRSEG</sequence>
<gene>
    <name evidence="1" type="ORF">CEXT_256011</name>
</gene>
<reference evidence="1 2" key="1">
    <citation type="submission" date="2021-06" db="EMBL/GenBank/DDBJ databases">
        <title>Caerostris extrusa draft genome.</title>
        <authorList>
            <person name="Kono N."/>
            <person name="Arakawa K."/>
        </authorList>
    </citation>
    <scope>NUCLEOTIDE SEQUENCE [LARGE SCALE GENOMIC DNA]</scope>
</reference>